<dbReference type="SUPFAM" id="SSF55874">
    <property type="entry name" value="ATPase domain of HSP90 chaperone/DNA topoisomerase II/histidine kinase"/>
    <property type="match status" value="1"/>
</dbReference>
<dbReference type="Gene3D" id="3.30.450.20">
    <property type="entry name" value="PAS domain"/>
    <property type="match status" value="1"/>
</dbReference>
<dbReference type="InterPro" id="IPR011712">
    <property type="entry name" value="Sig_transdc_His_kin_sub3_dim/P"/>
</dbReference>
<dbReference type="GO" id="GO:0000155">
    <property type="term" value="F:phosphorelay sensor kinase activity"/>
    <property type="evidence" value="ECO:0007669"/>
    <property type="project" value="InterPro"/>
</dbReference>
<dbReference type="AlphaFoldDB" id="A0A1W2BY72"/>
<evidence type="ECO:0000256" key="20">
    <source>
        <dbReference type="SAM" id="Phobius"/>
    </source>
</evidence>
<dbReference type="PRINTS" id="PR00344">
    <property type="entry name" value="BCTRLSENSOR"/>
</dbReference>
<evidence type="ECO:0000256" key="8">
    <source>
        <dbReference type="ARBA" id="ARBA00022490"/>
    </source>
</evidence>
<keyword evidence="7" id="KW-0004">4Fe-4S</keyword>
<evidence type="ECO:0000313" key="23">
    <source>
        <dbReference type="EMBL" id="SMC77879.1"/>
    </source>
</evidence>
<dbReference type="GO" id="GO:0046983">
    <property type="term" value="F:protein dimerization activity"/>
    <property type="evidence" value="ECO:0007669"/>
    <property type="project" value="InterPro"/>
</dbReference>
<evidence type="ECO:0000256" key="11">
    <source>
        <dbReference type="ARBA" id="ARBA00022723"/>
    </source>
</evidence>
<keyword evidence="8" id="KW-0963">Cytoplasm</keyword>
<keyword evidence="15" id="KW-0408">Iron</keyword>
<dbReference type="GO" id="GO:0046872">
    <property type="term" value="F:metal ion binding"/>
    <property type="evidence" value="ECO:0007669"/>
    <property type="project" value="UniProtKB-KW"/>
</dbReference>
<feature type="transmembrane region" description="Helical" evidence="20">
    <location>
        <begin position="175"/>
        <end position="194"/>
    </location>
</feature>
<proteinExistence type="predicted"/>
<keyword evidence="20" id="KW-0812">Transmembrane</keyword>
<sequence>MKIHHKLLGVTLPIALVALLMGSYATFHLSRQALHQIAQRWLETRLDEAISVIHRQETFLRMYGITNIHAGTHKAQYDARQEVSAIQIGERGYVYILDLKGKLLFHPNAELIGSSMEQTPWFSLIQQQKKGKLNYTWQGEKHLAMFDFFEPWGWFIVATDPYNEIYGSLNKTRDYLLSMALWGSILISLFIIVMTRNIFNPLQLLVKGAEMVKKGELDIEIPVKSNDEMGNLTRIFNAMAQELKKNLETLQSSEQQLHYLNSQLLTAQEDERKRISTELHDEVGQSLTVMKLKMIMMEEGLAPENHAIKKEYEEMVQYIDMTIENVRRLCRDLTPTVITDLGLAAALMWLIENMEHHFDISADIDLSNVDEILSLERQLLVYRIFQESLSNAMKHARATRLELAATQSRHQLIFSIKDNGKGFDMGRVRCRNFEERGLGLATMQERARMLGGNMEIETRPGYGTRLQFTVPVDKGSKHGNL</sequence>
<dbReference type="PROSITE" id="PS50885">
    <property type="entry name" value="HAMP"/>
    <property type="match status" value="1"/>
</dbReference>
<dbReference type="SUPFAM" id="SSF158472">
    <property type="entry name" value="HAMP domain-like"/>
    <property type="match status" value="1"/>
</dbReference>
<evidence type="ECO:0000256" key="4">
    <source>
        <dbReference type="ARBA" id="ARBA00004496"/>
    </source>
</evidence>
<keyword evidence="24" id="KW-1185">Reference proteome</keyword>
<evidence type="ECO:0000256" key="6">
    <source>
        <dbReference type="ARBA" id="ARBA00017322"/>
    </source>
</evidence>
<comment type="catalytic activity">
    <reaction evidence="1">
        <text>ATP + protein L-histidine = ADP + protein N-phospho-L-histidine.</text>
        <dbReference type="EC" id="2.7.13.3"/>
    </reaction>
</comment>
<keyword evidence="20" id="KW-0472">Membrane</keyword>
<evidence type="ECO:0000256" key="19">
    <source>
        <dbReference type="ARBA" id="ARBA00030800"/>
    </source>
</evidence>
<dbReference type="Gene3D" id="3.30.565.10">
    <property type="entry name" value="Histidine kinase-like ATPase, C-terminal domain"/>
    <property type="match status" value="1"/>
</dbReference>
<dbReference type="STRING" id="1121400.SAMN02746065_1103"/>
<evidence type="ECO:0000256" key="13">
    <source>
        <dbReference type="ARBA" id="ARBA00022777"/>
    </source>
</evidence>
<dbReference type="InterPro" id="IPR036890">
    <property type="entry name" value="HATPase_C_sf"/>
</dbReference>
<dbReference type="Pfam" id="PF07730">
    <property type="entry name" value="HisKA_3"/>
    <property type="match status" value="1"/>
</dbReference>
<evidence type="ECO:0000256" key="16">
    <source>
        <dbReference type="ARBA" id="ARBA00023012"/>
    </source>
</evidence>
<evidence type="ECO:0000256" key="9">
    <source>
        <dbReference type="ARBA" id="ARBA00022553"/>
    </source>
</evidence>
<dbReference type="EC" id="2.7.13.3" evidence="5"/>
<organism evidence="23 24">
    <name type="scientific">Desulfocicer vacuolatum DSM 3385</name>
    <dbReference type="NCBI Taxonomy" id="1121400"/>
    <lineage>
        <taxon>Bacteria</taxon>
        <taxon>Pseudomonadati</taxon>
        <taxon>Thermodesulfobacteriota</taxon>
        <taxon>Desulfobacteria</taxon>
        <taxon>Desulfobacterales</taxon>
        <taxon>Desulfobacteraceae</taxon>
        <taxon>Desulfocicer</taxon>
    </lineage>
</organism>
<dbReference type="CDD" id="cd16917">
    <property type="entry name" value="HATPase_UhpB-NarQ-NarX-like"/>
    <property type="match status" value="1"/>
</dbReference>
<keyword evidence="16" id="KW-0902">Two-component regulatory system</keyword>
<evidence type="ECO:0000256" key="15">
    <source>
        <dbReference type="ARBA" id="ARBA00023004"/>
    </source>
</evidence>
<dbReference type="InterPro" id="IPR003660">
    <property type="entry name" value="HAMP_dom"/>
</dbReference>
<evidence type="ECO:0000256" key="5">
    <source>
        <dbReference type="ARBA" id="ARBA00012438"/>
    </source>
</evidence>
<keyword evidence="14" id="KW-0067">ATP-binding</keyword>
<keyword evidence="12" id="KW-0547">Nucleotide-binding</keyword>
<dbReference type="GO" id="GO:0005737">
    <property type="term" value="C:cytoplasm"/>
    <property type="evidence" value="ECO:0007669"/>
    <property type="project" value="UniProtKB-SubCell"/>
</dbReference>
<dbReference type="GO" id="GO:0051539">
    <property type="term" value="F:4 iron, 4 sulfur cluster binding"/>
    <property type="evidence" value="ECO:0007669"/>
    <property type="project" value="UniProtKB-KW"/>
</dbReference>
<evidence type="ECO:0000256" key="2">
    <source>
        <dbReference type="ARBA" id="ARBA00001966"/>
    </source>
</evidence>
<protein>
    <recommendedName>
        <fullName evidence="6">Oxygen sensor histidine kinase NreB</fullName>
        <ecNumber evidence="5">2.7.13.3</ecNumber>
    </recommendedName>
    <alternativeName>
        <fullName evidence="19">Nitrogen regulation protein B</fullName>
    </alternativeName>
</protein>
<keyword evidence="13 23" id="KW-0418">Kinase</keyword>
<dbReference type="SMART" id="SM00387">
    <property type="entry name" value="HATPase_c"/>
    <property type="match status" value="1"/>
</dbReference>
<dbReference type="Gene3D" id="1.10.8.500">
    <property type="entry name" value="HAMP domain in histidine kinase"/>
    <property type="match status" value="1"/>
</dbReference>
<feature type="domain" description="Histidine kinase" evidence="21">
    <location>
        <begin position="278"/>
        <end position="474"/>
    </location>
</feature>
<dbReference type="CDD" id="cd06225">
    <property type="entry name" value="HAMP"/>
    <property type="match status" value="1"/>
</dbReference>
<dbReference type="InterPro" id="IPR033462">
    <property type="entry name" value="Cache_3-Cache_2"/>
</dbReference>
<name>A0A1W2BY72_9BACT</name>
<dbReference type="GO" id="GO:0016020">
    <property type="term" value="C:membrane"/>
    <property type="evidence" value="ECO:0007669"/>
    <property type="project" value="UniProtKB-SubCell"/>
</dbReference>
<dbReference type="Pfam" id="PF02518">
    <property type="entry name" value="HATPase_c"/>
    <property type="match status" value="1"/>
</dbReference>
<keyword evidence="10" id="KW-0808">Transferase</keyword>
<evidence type="ECO:0000256" key="17">
    <source>
        <dbReference type="ARBA" id="ARBA00023014"/>
    </source>
</evidence>
<evidence type="ECO:0000313" key="24">
    <source>
        <dbReference type="Proteomes" id="UP000192418"/>
    </source>
</evidence>
<keyword evidence="20" id="KW-1133">Transmembrane helix</keyword>
<dbReference type="Pfam" id="PF17201">
    <property type="entry name" value="Cache_3-Cache_2"/>
    <property type="match status" value="1"/>
</dbReference>
<evidence type="ECO:0000256" key="14">
    <source>
        <dbReference type="ARBA" id="ARBA00022840"/>
    </source>
</evidence>
<dbReference type="OrthoDB" id="5422462at2"/>
<dbReference type="GO" id="GO:0005524">
    <property type="term" value="F:ATP binding"/>
    <property type="evidence" value="ECO:0007669"/>
    <property type="project" value="UniProtKB-KW"/>
</dbReference>
<evidence type="ECO:0000256" key="18">
    <source>
        <dbReference type="ARBA" id="ARBA00024827"/>
    </source>
</evidence>
<dbReference type="PANTHER" id="PTHR24421">
    <property type="entry name" value="NITRATE/NITRITE SENSOR PROTEIN NARX-RELATED"/>
    <property type="match status" value="1"/>
</dbReference>
<feature type="domain" description="HAMP" evidence="22">
    <location>
        <begin position="196"/>
        <end position="248"/>
    </location>
</feature>
<dbReference type="RefSeq" id="WP_084069146.1">
    <property type="nucleotide sequence ID" value="NZ_FWXY01000010.1"/>
</dbReference>
<dbReference type="InterPro" id="IPR050482">
    <property type="entry name" value="Sensor_HK_TwoCompSys"/>
</dbReference>
<gene>
    <name evidence="23" type="ORF">SAMN02746065_1103</name>
</gene>
<accession>A0A1W2BY72</accession>
<keyword evidence="17" id="KW-0411">Iron-sulfur</keyword>
<reference evidence="23 24" key="1">
    <citation type="submission" date="2017-04" db="EMBL/GenBank/DDBJ databases">
        <authorList>
            <person name="Afonso C.L."/>
            <person name="Miller P.J."/>
            <person name="Scott M.A."/>
            <person name="Spackman E."/>
            <person name="Goraichik I."/>
            <person name="Dimitrov K.M."/>
            <person name="Suarez D.L."/>
            <person name="Swayne D.E."/>
        </authorList>
    </citation>
    <scope>NUCLEOTIDE SEQUENCE [LARGE SCALE GENOMIC DNA]</scope>
    <source>
        <strain evidence="23 24">DSM 3385</strain>
    </source>
</reference>
<evidence type="ECO:0000256" key="1">
    <source>
        <dbReference type="ARBA" id="ARBA00000085"/>
    </source>
</evidence>
<evidence type="ECO:0000256" key="12">
    <source>
        <dbReference type="ARBA" id="ARBA00022741"/>
    </source>
</evidence>
<dbReference type="Gene3D" id="1.20.5.1930">
    <property type="match status" value="1"/>
</dbReference>
<dbReference type="CDD" id="cd12912">
    <property type="entry name" value="PDC2_MCP_like"/>
    <property type="match status" value="1"/>
</dbReference>
<comment type="function">
    <text evidence="18">Member of the two-component regulatory system NreB/NreC involved in the control of dissimilatory nitrate/nitrite reduction in response to oxygen. NreB functions as a direct oxygen sensor histidine kinase which is autophosphorylated, in the absence of oxygen, probably at the conserved histidine residue, and transfers its phosphate group probably to a conserved aspartate residue of NreC. NreB/NreC activates the expression of the nitrate (narGHJI) and nitrite (nir) reductase operons, as well as the putative nitrate transporter gene narT.</text>
</comment>
<keyword evidence="11" id="KW-0479">Metal-binding</keyword>
<dbReference type="InterPro" id="IPR003594">
    <property type="entry name" value="HATPase_dom"/>
</dbReference>
<evidence type="ECO:0000259" key="22">
    <source>
        <dbReference type="PROSITE" id="PS50885"/>
    </source>
</evidence>
<dbReference type="InterPro" id="IPR005467">
    <property type="entry name" value="His_kinase_dom"/>
</dbReference>
<dbReference type="Proteomes" id="UP000192418">
    <property type="component" value="Unassembled WGS sequence"/>
</dbReference>
<comment type="subcellular location">
    <subcellularLocation>
        <location evidence="4">Cytoplasm</location>
    </subcellularLocation>
    <subcellularLocation>
        <location evidence="3">Membrane</location>
    </subcellularLocation>
</comment>
<evidence type="ECO:0000259" key="21">
    <source>
        <dbReference type="PROSITE" id="PS50109"/>
    </source>
</evidence>
<dbReference type="EMBL" id="FWXY01000010">
    <property type="protein sequence ID" value="SMC77879.1"/>
    <property type="molecule type" value="Genomic_DNA"/>
</dbReference>
<dbReference type="PROSITE" id="PS50109">
    <property type="entry name" value="HIS_KIN"/>
    <property type="match status" value="1"/>
</dbReference>
<comment type="cofactor">
    <cofactor evidence="2">
        <name>[4Fe-4S] cluster</name>
        <dbReference type="ChEBI" id="CHEBI:49883"/>
    </cofactor>
</comment>
<evidence type="ECO:0000256" key="7">
    <source>
        <dbReference type="ARBA" id="ARBA00022485"/>
    </source>
</evidence>
<keyword evidence="9" id="KW-0597">Phosphoprotein</keyword>
<dbReference type="InterPro" id="IPR004358">
    <property type="entry name" value="Sig_transdc_His_kin-like_C"/>
</dbReference>
<evidence type="ECO:0000256" key="3">
    <source>
        <dbReference type="ARBA" id="ARBA00004370"/>
    </source>
</evidence>
<evidence type="ECO:0000256" key="10">
    <source>
        <dbReference type="ARBA" id="ARBA00022679"/>
    </source>
</evidence>
<dbReference type="Pfam" id="PF00672">
    <property type="entry name" value="HAMP"/>
    <property type="match status" value="1"/>
</dbReference>
<dbReference type="PANTHER" id="PTHR24421:SF10">
    <property type="entry name" value="NITRATE_NITRITE SENSOR PROTEIN NARQ"/>
    <property type="match status" value="1"/>
</dbReference>
<dbReference type="SMART" id="SM00304">
    <property type="entry name" value="HAMP"/>
    <property type="match status" value="1"/>
</dbReference>